<keyword evidence="4" id="KW-1185">Reference proteome</keyword>
<dbReference type="InterPro" id="IPR006644">
    <property type="entry name" value="Cadg"/>
</dbReference>
<organism evidence="3 4">
    <name type="scientific">Marinobacter lacisalsi</name>
    <dbReference type="NCBI Taxonomy" id="475979"/>
    <lineage>
        <taxon>Bacteria</taxon>
        <taxon>Pseudomonadati</taxon>
        <taxon>Pseudomonadota</taxon>
        <taxon>Gammaproteobacteria</taxon>
        <taxon>Pseudomonadales</taxon>
        <taxon>Marinobacteraceae</taxon>
        <taxon>Marinobacter</taxon>
    </lineage>
</organism>
<dbReference type="InterPro" id="IPR013783">
    <property type="entry name" value="Ig-like_fold"/>
</dbReference>
<evidence type="ECO:0000259" key="2">
    <source>
        <dbReference type="PROSITE" id="PS50268"/>
    </source>
</evidence>
<dbReference type="InterPro" id="IPR025592">
    <property type="entry name" value="DUF4347"/>
</dbReference>
<feature type="region of interest" description="Disordered" evidence="1">
    <location>
        <begin position="597"/>
        <end position="621"/>
    </location>
</feature>
<evidence type="ECO:0000313" key="4">
    <source>
        <dbReference type="Proteomes" id="UP001595798"/>
    </source>
</evidence>
<reference evidence="4" key="1">
    <citation type="journal article" date="2019" name="Int. J. Syst. Evol. Microbiol.">
        <title>The Global Catalogue of Microorganisms (GCM) 10K type strain sequencing project: providing services to taxonomists for standard genome sequencing and annotation.</title>
        <authorList>
            <consortium name="The Broad Institute Genomics Platform"/>
            <consortium name="The Broad Institute Genome Sequencing Center for Infectious Disease"/>
            <person name="Wu L."/>
            <person name="Ma J."/>
        </authorList>
    </citation>
    <scope>NUCLEOTIDE SEQUENCE [LARGE SCALE GENOMIC DNA]</scope>
    <source>
        <strain evidence="4">CECT 7297</strain>
    </source>
</reference>
<dbReference type="EMBL" id="JBHSDI010000062">
    <property type="protein sequence ID" value="MFC4260927.1"/>
    <property type="molecule type" value="Genomic_DNA"/>
</dbReference>
<dbReference type="NCBIfam" id="NF012209">
    <property type="entry name" value="LEPR-8K"/>
    <property type="match status" value="1"/>
</dbReference>
<feature type="compositionally biased region" description="Polar residues" evidence="1">
    <location>
        <begin position="1172"/>
        <end position="1202"/>
    </location>
</feature>
<dbReference type="NCBIfam" id="TIGR01965">
    <property type="entry name" value="VCBS_repeat"/>
    <property type="match status" value="5"/>
</dbReference>
<dbReference type="InterPro" id="IPR053786">
    <property type="entry name" value="LEPRxLL_CS"/>
</dbReference>
<dbReference type="Pfam" id="PF17963">
    <property type="entry name" value="Big_9"/>
    <property type="match status" value="1"/>
</dbReference>
<feature type="domain" description="Cadherin" evidence="2">
    <location>
        <begin position="1429"/>
        <end position="1556"/>
    </location>
</feature>
<feature type="domain" description="Cadherin" evidence="2">
    <location>
        <begin position="2156"/>
        <end position="2274"/>
    </location>
</feature>
<dbReference type="SMART" id="SM00736">
    <property type="entry name" value="CADG"/>
    <property type="match status" value="2"/>
</dbReference>
<feature type="compositionally biased region" description="Polar residues" evidence="1">
    <location>
        <begin position="602"/>
        <end position="617"/>
    </location>
</feature>
<gene>
    <name evidence="3" type="ORF">ACFOZ5_18055</name>
</gene>
<dbReference type="Gene3D" id="2.60.40.10">
    <property type="entry name" value="Immunoglobulins"/>
    <property type="match status" value="2"/>
</dbReference>
<dbReference type="Pfam" id="PF05345">
    <property type="entry name" value="He_PIG"/>
    <property type="match status" value="1"/>
</dbReference>
<dbReference type="InterPro" id="IPR015919">
    <property type="entry name" value="Cadherin-like_sf"/>
</dbReference>
<feature type="compositionally biased region" description="Acidic residues" evidence="1">
    <location>
        <begin position="2571"/>
        <end position="2585"/>
    </location>
</feature>
<feature type="region of interest" description="Disordered" evidence="1">
    <location>
        <begin position="1171"/>
        <end position="1209"/>
    </location>
</feature>
<dbReference type="Pfam" id="PF14252">
    <property type="entry name" value="DUF4347"/>
    <property type="match status" value="1"/>
</dbReference>
<dbReference type="PROSITE" id="PS50268">
    <property type="entry name" value="CADHERIN_2"/>
    <property type="match status" value="2"/>
</dbReference>
<dbReference type="InterPro" id="IPR010221">
    <property type="entry name" value="VCBS_dom"/>
</dbReference>
<name>A0ABV8QMT7_9GAMM</name>
<proteinExistence type="predicted"/>
<protein>
    <submittedName>
        <fullName evidence="3">DUF4347 domain-containing protein</fullName>
    </submittedName>
</protein>
<evidence type="ECO:0000313" key="3">
    <source>
        <dbReference type="EMBL" id="MFC4260927.1"/>
    </source>
</evidence>
<accession>A0ABV8QMT7</accession>
<feature type="region of interest" description="Disordered" evidence="1">
    <location>
        <begin position="2504"/>
        <end position="2591"/>
    </location>
</feature>
<dbReference type="Proteomes" id="UP001595798">
    <property type="component" value="Unassembled WGS sequence"/>
</dbReference>
<dbReference type="SUPFAM" id="SSF49313">
    <property type="entry name" value="Cadherin-like"/>
    <property type="match status" value="1"/>
</dbReference>
<dbReference type="RefSeq" id="WP_379889951.1">
    <property type="nucleotide sequence ID" value="NZ_JBHSDI010000062.1"/>
</dbReference>
<sequence length="2782" mass="286564">MSNRFPHALEKFRRKPLITALEPRVLLDGAALATTMEMATDVDHQVSDSQATTESMVHFAAPAPTGGDASQRREIAFVDRGVEDSQALADGLGDNVEVIYLDADTNGLEQMVAALEGQQGIDAVHVLSHGDVGELKLGTLTLNGDNLSDHASTLETLGQSLSESGDVMLYGCYVGADDSGRHFIDAFAGLTGADVAASDDLTGAAALGGDWNLEVESGSIETSGAVVAEYSRTLAPLVVSNLSDLNYVEGDGTVLIDGDVAIGGSTDYTGGYIDFAIDSATTDESLGFQTDNAPSIVSGQISIVGSTVFRGDGTNSVVIGSVDATLNGQNGQPLRINFSNAFENGDFQDGTDGSTVIKGWTSVQQSVRLDGVDQIAGQNTPIDQTYTNENLTDAKNNNGGQPIYDDTSGGSFTKTATLSSYDATTADDLAIRMNTGESSISEGYGVIRGPYVYSDGTVSLQAGDSVSFDWKALSGGDAYDAYGYIIDVNTGDTITILDSTGSSSNQETNWANEVITIGQGDEGVYRFVFVAGSYDFTGGRLLGGELMIDDIQVTQANPPGSVGDSDITSISQRVTYTNTAVDHQTLTRNLTVSVRDKAGNTGADTSTINLSEQNNAPAFSGDASLTPVAEDTAAPSGDSVVNLFGALFSDVDTQYEPRDDLAGIVITGDASSASEGEWQYSTDGSTWYSVGAVSNDAGLLLSGSSSLRFAPAADYNGTPGSLSVHAVDSSNSAITFTNGLTRATFDTLATNATGGVSAVSAGSVSLDTSITPVNDAAAITSSPVTITHTDTATNDSFGVVNGTVTASDVHGSAPNENGTLSFSLLGGTVGNGESVLAGSYGSLTLNTLTGDYTWTPDSAVINSLPAGSRVTDSFTVQVSDGQGGLTDQTFTVNVDPANDTPTVTTPADINITETSGATIVGTIADTLQASDLDTGAALVFAIKSASGSLQSSNGQFGRLELDSGTGQYTFTPDLAALNALDSDTTETFTLEVSDGTDTVETALNINVTAAPDTAANYVEQGSAIPVLDDTAIDTDLSYGGGYIDFDLDSSQGTETLGLQRVAQADTTAGAVSIVDNAVYLGDGNAARVIGQVDSVRNGLDGQPLRINFSVDFVNGSFEDSSAGRVTSTLGEKVEITGWTVVNDRVTLGAEQHYDYVQDKWIDNTIAGLATPEDTTYPTGNLNRTQPDSGSIGSEATTDNGGTNPYAGGMQDFGNLDSQSYYSNIASGTVSNGGSGNSLQMGSRLNSEAGYEVIRGPYVHSTGTVSLEAGDEVAFSWKAEGGGDAYDVFGYIVNVEDASDYQVILDATGNSPRAQTAWARESVSADSAGEYRFVFVSGTFDATGGEVLGAQLYIDDVEVQQQNPAGNIGSDVLQALARQVTFADSSDLSAINGTDSRVLKVTTATGGDSPEVHTSEKAIAIGEVNDPVALDTPATIRYTDTAAIDSFVATSGQLKATDADAGTTFEFGLGGNDVTIENGLVTQTGAYGTLSVDSTTGEYTYTPDASKLNALVSDATDTFVVRVADGSGSSDEQTLTVELQAANDAPLLGGNASTPVFVENGAPVQVDAGITIADPEGLPFDGGSLTVSNTGGGESSDQLSVLALNGVSRDGAEVSVGGVVVGRIDSHYNGDNGKALRIDLNGNANALQVQALARAIAFSNDTDTVGESVRDFHIEVSDGGGAEKPLYSSRSAQVEVQAINDLPEITLSDNAYVVEKVVGTNPDGRMQLTGLQVSDADHDTLSVTLATSQYGSLTVLDNVPGGLAPAQISDNGSRSLTLTGTQAAINATLAASLVYEAGSGNDIVTPGADYLQVTARDAANGETLASKLVTVVPAVPNADSAARVAAEDAVISVNLRDLVADINDNAGYYELGTGTADQTDGNDQVMAPGSLSAFDPARLIYADHDIDGDGDIDASQAIGFRLDHGQLILGNDEVLEQVNGNWRIPGDALANLTYTPDADWSGTEQFVYQYTSGDGNRQSHIAEVAFYVTAVNDAPELEAPSAQTVNEDTPLVFSAAQGNGIGLADVDAQGGELALSLKVDRGTLSLSGEQGLTVLEGSNNSGQMTVKGTLADLQAALEGLTYTAMADYHGQDILAVTLDDLGGSGDGGAAFATDQVSLTVAPVNDAPQVGVVDASGSVQEDVATVTDNPNTVEVEGGSFLVDSGAITFSDVDVSDSSTVTWTLSDGGIRYSSGVEGTAAFEAALAGALKLSGDTRGQQFGTVNWQFALDNSLAQFLPENGSAEAEYTLTVTDSQGATASSTVTLTITGTNDAPALAADVANDIAEVAGDSSTQSLGDSGVVRFDDLDQTDVVDVSFVSNSDTAWKRSDGSLVEGLPTDLASTLVAGFSTGANGLPNTGQIDWSYEAANLDLDFLNAGDTLSFSYTVTAKDSQGASASEVVRVTVVGTNDAPEVARQFTREDSNVQKGADYRVDVGTLFTDKDSKLSGESLGYSVTGLPRGVVFDPSTNTISGKPSEAGVFTITVTAVDAEGATLSRTYGLTVTAVVDGDTPTTPGETNPPPAPDTTYQPVDVGSVASDGLPDGLVGQVESGDPADSSGFVSSEPVTERLESPDTDGELGEPVEESAESGARPGERVLLAEEGALVVQNQNPDGNTTTRASVDVNVGDDGQVVFTDVQREAFSTVSLSVASIGRTSDATIEIDIEDTSPNASAQQYSGSLAGGQSLPSWIQVDPSTGSVTIDNPPAGQSKVDIRVQAIGSDGQVRILELKLDLEELLRRQQMDAQPEAMVPDDVSAYRPLADQLEAELASRDNYGSRLVAMLGA</sequence>
<comment type="caution">
    <text evidence="3">The sequence shown here is derived from an EMBL/GenBank/DDBJ whole genome shotgun (WGS) entry which is preliminary data.</text>
</comment>
<dbReference type="InterPro" id="IPR002126">
    <property type="entry name" value="Cadherin-like_dom"/>
</dbReference>
<evidence type="ECO:0000256" key="1">
    <source>
        <dbReference type="SAM" id="MobiDB-lite"/>
    </source>
</evidence>